<dbReference type="AlphaFoldDB" id="A0AAJ8DYX3"/>
<name>A0AAJ8DYX3_ASPNG</name>
<gene>
    <name evidence="1" type="ORF">An05g00478</name>
</gene>
<sequence>MICCCAGGAAIIPVCPPPPWSFCSVMIAHVELISIDRLPWSGLLFFPGPHRSPLASPPLLYHPFRLTPSYTYTSASASLHHSPLHQSRPRLLSCFFPVSPLYVAMWTN</sequence>
<reference evidence="1" key="1">
    <citation type="submission" date="2025-02" db="EMBL/GenBank/DDBJ databases">
        <authorList>
            <consortium name="NCBI Genome Project"/>
        </authorList>
    </citation>
    <scope>NUCLEOTIDE SEQUENCE</scope>
</reference>
<reference evidence="1" key="2">
    <citation type="submission" date="2025-08" db="UniProtKB">
        <authorList>
            <consortium name="RefSeq"/>
        </authorList>
    </citation>
    <scope>IDENTIFICATION</scope>
</reference>
<accession>A0AAJ8DYX3</accession>
<organism evidence="1">
    <name type="scientific">Aspergillus niger</name>
    <dbReference type="NCBI Taxonomy" id="5061"/>
    <lineage>
        <taxon>Eukaryota</taxon>
        <taxon>Fungi</taxon>
        <taxon>Dikarya</taxon>
        <taxon>Ascomycota</taxon>
        <taxon>Pezizomycotina</taxon>
        <taxon>Eurotiomycetes</taxon>
        <taxon>Eurotiomycetidae</taxon>
        <taxon>Eurotiales</taxon>
        <taxon>Aspergillaceae</taxon>
        <taxon>Aspergillus</taxon>
        <taxon>Aspergillus subgen. Circumdati</taxon>
    </lineage>
</organism>
<protein>
    <recommendedName>
        <fullName evidence="2">Secreted protein</fullName>
    </recommendedName>
</protein>
<proteinExistence type="predicted"/>
<dbReference type="GeneID" id="84591096"/>
<evidence type="ECO:0008006" key="2">
    <source>
        <dbReference type="Google" id="ProtNLM"/>
    </source>
</evidence>
<dbReference type="KEGG" id="ang:An05g00478"/>
<dbReference type="RefSeq" id="XP_059600739.1">
    <property type="nucleotide sequence ID" value="XM_059747852.1"/>
</dbReference>
<dbReference type="VEuPathDB" id="FungiDB:An05g00478"/>
<evidence type="ECO:0000313" key="1">
    <source>
        <dbReference type="RefSeq" id="XP_059600739.1"/>
    </source>
</evidence>